<proteinExistence type="predicted"/>
<dbReference type="AlphaFoldDB" id="A0A0F9DW21"/>
<protein>
    <submittedName>
        <fullName evidence="1">Uncharacterized protein</fullName>
    </submittedName>
</protein>
<name>A0A0F9DW21_9ZZZZ</name>
<dbReference type="EMBL" id="LAZR01039826">
    <property type="protein sequence ID" value="KKL16028.1"/>
    <property type="molecule type" value="Genomic_DNA"/>
</dbReference>
<sequence length="129" mass="13512">MSIIKDIQILFGQYNIRGDLSQFKLALTAAELPDTRFGDDTAKVQAGLDNLEISGNGFFAAAAAFKIDDILSADLGSSPIPISVAMPTGAEGDRCHFCKGIVTAYSPNPGAVGDAKVLSFSAESGARWN</sequence>
<feature type="non-terminal residue" evidence="1">
    <location>
        <position position="129"/>
    </location>
</feature>
<reference evidence="1" key="1">
    <citation type="journal article" date="2015" name="Nature">
        <title>Complex archaea that bridge the gap between prokaryotes and eukaryotes.</title>
        <authorList>
            <person name="Spang A."/>
            <person name="Saw J.H."/>
            <person name="Jorgensen S.L."/>
            <person name="Zaremba-Niedzwiedzka K."/>
            <person name="Martijn J."/>
            <person name="Lind A.E."/>
            <person name="van Eijk R."/>
            <person name="Schleper C."/>
            <person name="Guy L."/>
            <person name="Ettema T.J."/>
        </authorList>
    </citation>
    <scope>NUCLEOTIDE SEQUENCE</scope>
</reference>
<evidence type="ECO:0000313" key="1">
    <source>
        <dbReference type="EMBL" id="KKL16028.1"/>
    </source>
</evidence>
<comment type="caution">
    <text evidence="1">The sequence shown here is derived from an EMBL/GenBank/DDBJ whole genome shotgun (WGS) entry which is preliminary data.</text>
</comment>
<gene>
    <name evidence="1" type="ORF">LCGC14_2499720</name>
</gene>
<organism evidence="1">
    <name type="scientific">marine sediment metagenome</name>
    <dbReference type="NCBI Taxonomy" id="412755"/>
    <lineage>
        <taxon>unclassified sequences</taxon>
        <taxon>metagenomes</taxon>
        <taxon>ecological metagenomes</taxon>
    </lineage>
</organism>
<accession>A0A0F9DW21</accession>